<organism evidence="9 10">
    <name type="scientific">Butyrivibrio fibrisolvens</name>
    <dbReference type="NCBI Taxonomy" id="831"/>
    <lineage>
        <taxon>Bacteria</taxon>
        <taxon>Bacillati</taxon>
        <taxon>Bacillota</taxon>
        <taxon>Clostridia</taxon>
        <taxon>Lachnospirales</taxon>
        <taxon>Lachnospiraceae</taxon>
        <taxon>Butyrivibrio</taxon>
    </lineage>
</organism>
<evidence type="ECO:0000259" key="7">
    <source>
        <dbReference type="PROSITE" id="PS51201"/>
    </source>
</evidence>
<feature type="domain" description="RCK C-terminal" evidence="8">
    <location>
        <begin position="140"/>
        <end position="223"/>
    </location>
</feature>
<dbReference type="PRINTS" id="PR00335">
    <property type="entry name" value="KUPTAKETRKA"/>
</dbReference>
<dbReference type="InterPro" id="IPR050721">
    <property type="entry name" value="Trk_Ktr_HKT_K-transport"/>
</dbReference>
<gene>
    <name evidence="9" type="ORF">SAMN04487884_13822</name>
</gene>
<evidence type="ECO:0000313" key="9">
    <source>
        <dbReference type="EMBL" id="SES39492.1"/>
    </source>
</evidence>
<proteinExistence type="predicted"/>
<dbReference type="NCBIfam" id="NF007039">
    <property type="entry name" value="PRK09496.3-2"/>
    <property type="match status" value="1"/>
</dbReference>
<evidence type="ECO:0000259" key="8">
    <source>
        <dbReference type="PROSITE" id="PS51202"/>
    </source>
</evidence>
<feature type="domain" description="RCK C-terminal" evidence="8">
    <location>
        <begin position="369"/>
        <end position="453"/>
    </location>
</feature>
<name>A0A1H9WZY1_BUTFI</name>
<dbReference type="SUPFAM" id="SSF51735">
    <property type="entry name" value="NAD(P)-binding Rossmann-fold domains"/>
    <property type="match status" value="2"/>
</dbReference>
<keyword evidence="5" id="KW-0520">NAD</keyword>
<dbReference type="EMBL" id="FOGJ01000038">
    <property type="protein sequence ID" value="SES39492.1"/>
    <property type="molecule type" value="Genomic_DNA"/>
</dbReference>
<dbReference type="eggNOG" id="COG0569">
    <property type="taxonomic scope" value="Bacteria"/>
</dbReference>
<dbReference type="Gene3D" id="3.40.50.720">
    <property type="entry name" value="NAD(P)-binding Rossmann-like Domain"/>
    <property type="match status" value="2"/>
</dbReference>
<keyword evidence="3" id="KW-0633">Potassium transport</keyword>
<reference evidence="9 10" key="1">
    <citation type="submission" date="2016-10" db="EMBL/GenBank/DDBJ databases">
        <authorList>
            <person name="de Groot N.N."/>
        </authorList>
    </citation>
    <scope>NUCLEOTIDE SEQUENCE [LARGE SCALE GENOMIC DNA]</scope>
    <source>
        <strain evidence="9 10">AR40</strain>
    </source>
</reference>
<dbReference type="NCBIfam" id="NF007033">
    <property type="entry name" value="PRK09496.1-5"/>
    <property type="match status" value="1"/>
</dbReference>
<evidence type="ECO:0000256" key="4">
    <source>
        <dbReference type="ARBA" id="ARBA00022958"/>
    </source>
</evidence>
<dbReference type="InterPro" id="IPR036721">
    <property type="entry name" value="RCK_C_sf"/>
</dbReference>
<dbReference type="Gene3D" id="3.30.70.1450">
    <property type="entry name" value="Regulator of K+ conductance, C-terminal domain"/>
    <property type="match status" value="2"/>
</dbReference>
<evidence type="ECO:0000256" key="2">
    <source>
        <dbReference type="ARBA" id="ARBA00022448"/>
    </source>
</evidence>
<dbReference type="PROSITE" id="PS51201">
    <property type="entry name" value="RCK_N"/>
    <property type="match status" value="1"/>
</dbReference>
<evidence type="ECO:0000256" key="3">
    <source>
        <dbReference type="ARBA" id="ARBA00022538"/>
    </source>
</evidence>
<keyword evidence="6" id="KW-0406">Ion transport</keyword>
<dbReference type="RefSeq" id="WP_027218917.1">
    <property type="nucleotide sequence ID" value="NZ_FOGJ01000038.1"/>
</dbReference>
<keyword evidence="2" id="KW-0813">Transport</keyword>
<dbReference type="AlphaFoldDB" id="A0A1H9WZY1"/>
<dbReference type="InterPro" id="IPR006037">
    <property type="entry name" value="RCK_C"/>
</dbReference>
<dbReference type="Proteomes" id="UP000182584">
    <property type="component" value="Unassembled WGS sequence"/>
</dbReference>
<evidence type="ECO:0000256" key="5">
    <source>
        <dbReference type="ARBA" id="ARBA00023027"/>
    </source>
</evidence>
<dbReference type="InterPro" id="IPR006036">
    <property type="entry name" value="K_uptake_TrkA"/>
</dbReference>
<dbReference type="GO" id="GO:0005886">
    <property type="term" value="C:plasma membrane"/>
    <property type="evidence" value="ECO:0007669"/>
    <property type="project" value="InterPro"/>
</dbReference>
<evidence type="ECO:0000313" key="10">
    <source>
        <dbReference type="Proteomes" id="UP000182584"/>
    </source>
</evidence>
<feature type="domain" description="RCK N-terminal" evidence="7">
    <location>
        <begin position="1"/>
        <end position="120"/>
    </location>
</feature>
<evidence type="ECO:0000256" key="6">
    <source>
        <dbReference type="ARBA" id="ARBA00023065"/>
    </source>
</evidence>
<keyword evidence="4" id="KW-0630">Potassium</keyword>
<dbReference type="InterPro" id="IPR036291">
    <property type="entry name" value="NAD(P)-bd_dom_sf"/>
</dbReference>
<dbReference type="PANTHER" id="PTHR43833:SF5">
    <property type="entry name" value="TRK SYSTEM POTASSIUM UPTAKE PROTEIN TRKA"/>
    <property type="match status" value="1"/>
</dbReference>
<sequence>MQIVIVGCGNVGRSLIEQLSKENHNITVIEEDSDVIQNVVNNYDVMGIVGNGASYSILKDAGIESADLMIAVTDSDEINLLCCLIARKTGHCHTIARVRNPVYSREIDFIKEELGLSMVINPEEACANEAARLLKFPSANKIDTFAKGRAELIRLTVSDDSKLCDKSVKDIAQELKLPVLIGIVRRGDEVFIPNGSFIIRAKDEISVIGTPRKMLAFFKKNNMPTVGVKSTIIVGGGQTCYYLAQQLIAFGIDVKIFESNADRCDELASLLPEALIIHADGTDRAELLEEGLVGAESFVVLTGVDEENIMLSLYTATVSKAKRIIRVHRAGYNELIGTLDVGSVLNPRNITADKIVQYVRGMTNSMGSQQLESLYKMDDDKVEALEFIIPAGSPVIGIPLHELPLKKGTLIACINHHGEITLPTGQSQIQEGDSVIIITTCTGFDEIEDILADR</sequence>
<dbReference type="PROSITE" id="PS51202">
    <property type="entry name" value="RCK_C"/>
    <property type="match status" value="2"/>
</dbReference>
<dbReference type="InterPro" id="IPR003148">
    <property type="entry name" value="RCK_N"/>
</dbReference>
<protein>
    <recommendedName>
        <fullName evidence="1">Trk system potassium uptake protein TrkA</fullName>
    </recommendedName>
</protein>
<accession>A0A1H9WZY1</accession>
<dbReference type="Pfam" id="PF02254">
    <property type="entry name" value="TrkA_N"/>
    <property type="match status" value="2"/>
</dbReference>
<dbReference type="SUPFAM" id="SSF116726">
    <property type="entry name" value="TrkA C-terminal domain-like"/>
    <property type="match status" value="2"/>
</dbReference>
<dbReference type="GO" id="GO:0015079">
    <property type="term" value="F:potassium ion transmembrane transporter activity"/>
    <property type="evidence" value="ECO:0007669"/>
    <property type="project" value="InterPro"/>
</dbReference>
<evidence type="ECO:0000256" key="1">
    <source>
        <dbReference type="ARBA" id="ARBA00017378"/>
    </source>
</evidence>
<dbReference type="PANTHER" id="PTHR43833">
    <property type="entry name" value="POTASSIUM CHANNEL PROTEIN 2-RELATED-RELATED"/>
    <property type="match status" value="1"/>
</dbReference>
<dbReference type="OrthoDB" id="9775180at2"/>
<dbReference type="Pfam" id="PF02080">
    <property type="entry name" value="TrkA_C"/>
    <property type="match status" value="2"/>
</dbReference>